<keyword evidence="10" id="KW-0862">Zinc</keyword>
<comment type="catalytic activity">
    <reaction evidence="1">
        <text>4-imidazolone-5-propanoate + H2O = N-formimidoyl-L-glutamate</text>
        <dbReference type="Rhea" id="RHEA:23660"/>
        <dbReference type="ChEBI" id="CHEBI:15377"/>
        <dbReference type="ChEBI" id="CHEBI:58928"/>
        <dbReference type="ChEBI" id="CHEBI:77893"/>
        <dbReference type="EC" id="3.5.2.7"/>
    </reaction>
</comment>
<dbReference type="InterPro" id="IPR032466">
    <property type="entry name" value="Metal_Hydrolase"/>
</dbReference>
<dbReference type="InterPro" id="IPR005920">
    <property type="entry name" value="HutI"/>
</dbReference>
<dbReference type="Gene3D" id="2.30.40.10">
    <property type="entry name" value="Urease, subunit C, domain 1"/>
    <property type="match status" value="1"/>
</dbReference>
<evidence type="ECO:0000256" key="2">
    <source>
        <dbReference type="ARBA" id="ARBA00001965"/>
    </source>
</evidence>
<evidence type="ECO:0000256" key="3">
    <source>
        <dbReference type="ARBA" id="ARBA00004758"/>
    </source>
</evidence>
<evidence type="ECO:0000259" key="12">
    <source>
        <dbReference type="Pfam" id="PF01979"/>
    </source>
</evidence>
<name>A0A023GCN7_AMBTT</name>
<dbReference type="PANTHER" id="PTHR42752:SF1">
    <property type="entry name" value="IMIDAZOLONEPROPIONASE-RELATED"/>
    <property type="match status" value="1"/>
</dbReference>
<dbReference type="AlphaFoldDB" id="A0A023GCN7"/>
<dbReference type="EMBL" id="GBBM01003786">
    <property type="protein sequence ID" value="JAC31632.1"/>
    <property type="molecule type" value="mRNA"/>
</dbReference>
<keyword evidence="9" id="KW-0369">Histidine metabolism</keyword>
<evidence type="ECO:0000256" key="7">
    <source>
        <dbReference type="ARBA" id="ARBA00022723"/>
    </source>
</evidence>
<dbReference type="UniPathway" id="UPA00379">
    <property type="reaction ID" value="UER00551"/>
</dbReference>
<dbReference type="GO" id="GO:0046872">
    <property type="term" value="F:metal ion binding"/>
    <property type="evidence" value="ECO:0007669"/>
    <property type="project" value="UniProtKB-KW"/>
</dbReference>
<dbReference type="EC" id="3.5.2.7" evidence="5"/>
<dbReference type="InterPro" id="IPR006680">
    <property type="entry name" value="Amidohydro-rel"/>
</dbReference>
<sequence length="450" mass="48476">MAAKFKLLLKNARQIVQVVDNGQKIVLGDSMRKVAILQANDISFSIVVDQLGKIVTIDESSIVAKTYKESQFEHVIDATGCCVLPGLVDTHTHPVWAGDRVHEFAMKLAGASYLEIHEKGGGIHFTVERTREASPEALLEDLVGRLGAMLRAGTTLVEAKSGYGLDQETEVKMLGVIEKARVKTPLEISSTYCGAHAVPKGKSVAEATKDIVERQLPEIKRRMLEGTLNVENIDVFCEKGVFDVDSSRKILQAGRQAGLRLNFHAEELNWIGGVEMGASLGAEAMSHLECVSEAGIAAMAKAGSVAIVLPTTAFQLRLEPPPVRRFIEAGVPVALGSDFNPNAYCLAMPIVMYLACVLCGMSLEESLVAATINGAAALGRSSTHGSLESGKYADMLVLEAPSWEHLVYRLGCHDQLVKWVIKTGKVAYQRDSPVSKGSSSPQSLVCCPFC</sequence>
<evidence type="ECO:0000256" key="8">
    <source>
        <dbReference type="ARBA" id="ARBA00022801"/>
    </source>
</evidence>
<proteinExistence type="evidence at transcript level"/>
<protein>
    <recommendedName>
        <fullName evidence="6">Probable imidazolonepropionase</fullName>
        <ecNumber evidence="5">3.5.2.7</ecNumber>
    </recommendedName>
</protein>
<dbReference type="CDD" id="cd01296">
    <property type="entry name" value="Imidazolone-5PH"/>
    <property type="match status" value="1"/>
</dbReference>
<reference evidence="13" key="1">
    <citation type="submission" date="2014-03" db="EMBL/GenBank/DDBJ databases">
        <title>The sialotranscriptome of Amblyomma triste, Amblyomma parvum and Amblyomma cajennense ticks, uncovered by 454-based RNA-seq.</title>
        <authorList>
            <person name="Garcia G.R."/>
            <person name="Gardinassi L.G."/>
            <person name="Ribeiro J.M."/>
            <person name="Anatriello E."/>
            <person name="Ferreira B.R."/>
            <person name="Moreira H.N."/>
            <person name="Mafra C."/>
            <person name="Olegario M.M."/>
            <person name="Szabo P.J."/>
            <person name="Miranda-Santos I.K."/>
            <person name="Maruyama S.R."/>
        </authorList>
    </citation>
    <scope>NUCLEOTIDE SEQUENCE</scope>
    <source>
        <strain evidence="13">Mato Grasso do Sul</strain>
        <tissue evidence="13">Salivary glands</tissue>
    </source>
</reference>
<dbReference type="SUPFAM" id="SSF51556">
    <property type="entry name" value="Metallo-dependent hydrolases"/>
    <property type="match status" value="1"/>
</dbReference>
<comment type="pathway">
    <text evidence="3">Amino-acid degradation; L-histidine degradation into L-glutamate; N-formimidoyl-L-glutamate from L-histidine: step 3/3.</text>
</comment>
<evidence type="ECO:0000313" key="13">
    <source>
        <dbReference type="EMBL" id="JAC31632.1"/>
    </source>
</evidence>
<evidence type="ECO:0000256" key="1">
    <source>
        <dbReference type="ARBA" id="ARBA00000853"/>
    </source>
</evidence>
<dbReference type="GO" id="GO:0019557">
    <property type="term" value="P:L-histidine catabolic process to glutamate and formate"/>
    <property type="evidence" value="ECO:0007669"/>
    <property type="project" value="UniProtKB-UniPathway"/>
</dbReference>
<evidence type="ECO:0000256" key="9">
    <source>
        <dbReference type="ARBA" id="ARBA00022808"/>
    </source>
</evidence>
<keyword evidence="8 13" id="KW-0378">Hydrolase</keyword>
<evidence type="ECO:0000256" key="10">
    <source>
        <dbReference type="ARBA" id="ARBA00022833"/>
    </source>
</evidence>
<accession>A0A023GCN7</accession>
<dbReference type="Gene3D" id="3.20.20.140">
    <property type="entry name" value="Metal-dependent hydrolases"/>
    <property type="match status" value="1"/>
</dbReference>
<dbReference type="NCBIfam" id="TIGR01224">
    <property type="entry name" value="hutI"/>
    <property type="match status" value="1"/>
</dbReference>
<organism evidence="13">
    <name type="scientific">Amblyomma triste</name>
    <name type="common">Neotropical tick</name>
    <dbReference type="NCBI Taxonomy" id="251400"/>
    <lineage>
        <taxon>Eukaryota</taxon>
        <taxon>Metazoa</taxon>
        <taxon>Ecdysozoa</taxon>
        <taxon>Arthropoda</taxon>
        <taxon>Chelicerata</taxon>
        <taxon>Arachnida</taxon>
        <taxon>Acari</taxon>
        <taxon>Parasitiformes</taxon>
        <taxon>Ixodida</taxon>
        <taxon>Ixodoidea</taxon>
        <taxon>Ixodidae</taxon>
        <taxon>Amblyomminae</taxon>
        <taxon>Amblyomma</taxon>
    </lineage>
</organism>
<evidence type="ECO:0000256" key="6">
    <source>
        <dbReference type="ARBA" id="ARBA00013406"/>
    </source>
</evidence>
<evidence type="ECO:0000256" key="11">
    <source>
        <dbReference type="ARBA" id="ARBA00023004"/>
    </source>
</evidence>
<keyword evidence="7" id="KW-0479">Metal-binding</keyword>
<dbReference type="InterPro" id="IPR011059">
    <property type="entry name" value="Metal-dep_hydrolase_composite"/>
</dbReference>
<dbReference type="GO" id="GO:0050480">
    <property type="term" value="F:imidazolonepropionase activity"/>
    <property type="evidence" value="ECO:0007669"/>
    <property type="project" value="UniProtKB-EC"/>
</dbReference>
<dbReference type="FunFam" id="3.20.20.140:FF:000007">
    <property type="entry name" value="Imidazolonepropionase"/>
    <property type="match status" value="1"/>
</dbReference>
<comment type="similarity">
    <text evidence="4">Belongs to the metallo-dependent hydrolases superfamily. HutI family.</text>
</comment>
<dbReference type="GO" id="GO:0005737">
    <property type="term" value="C:cytoplasm"/>
    <property type="evidence" value="ECO:0007669"/>
    <property type="project" value="InterPro"/>
</dbReference>
<dbReference type="Pfam" id="PF01979">
    <property type="entry name" value="Amidohydro_1"/>
    <property type="match status" value="1"/>
</dbReference>
<evidence type="ECO:0000256" key="5">
    <source>
        <dbReference type="ARBA" id="ARBA00012864"/>
    </source>
</evidence>
<feature type="domain" description="Amidohydrolase-related" evidence="12">
    <location>
        <begin position="83"/>
        <end position="400"/>
    </location>
</feature>
<dbReference type="GO" id="GO:0019556">
    <property type="term" value="P:L-histidine catabolic process to glutamate and formamide"/>
    <property type="evidence" value="ECO:0007669"/>
    <property type="project" value="UniProtKB-UniPathway"/>
</dbReference>
<keyword evidence="11" id="KW-0408">Iron</keyword>
<dbReference type="PANTHER" id="PTHR42752">
    <property type="entry name" value="IMIDAZOLONEPROPIONASE"/>
    <property type="match status" value="1"/>
</dbReference>
<comment type="cofactor">
    <cofactor evidence="2">
        <name>Fe(3+)</name>
        <dbReference type="ChEBI" id="CHEBI:29034"/>
    </cofactor>
</comment>
<evidence type="ECO:0000256" key="4">
    <source>
        <dbReference type="ARBA" id="ARBA00008002"/>
    </source>
</evidence>
<dbReference type="MEROPS" id="M38.980"/>
<dbReference type="SUPFAM" id="SSF51338">
    <property type="entry name" value="Composite domain of metallo-dependent hydrolases"/>
    <property type="match status" value="1"/>
</dbReference>